<accession>A0A9P9X398</accession>
<comment type="caution">
    <text evidence="1">The sequence shown here is derived from an EMBL/GenBank/DDBJ whole genome shotgun (WGS) entry which is preliminary data.</text>
</comment>
<name>A0A9P9X398_9PEZI</name>
<gene>
    <name evidence="1" type="ORF">CABS02_13262</name>
</gene>
<protein>
    <submittedName>
        <fullName evidence="1">Uncharacterized protein</fullName>
    </submittedName>
</protein>
<sequence>MHAHPSVLDPCARHAFWLLHSKVRFCQCQQLAASPGLAKTAHNLFSLLRCASCLLLARNTAPNWGTVSITMQACRRSIRWSKRRGARHVRLLGRRRIHSYLTGVLDCMGFS</sequence>
<evidence type="ECO:0000313" key="2">
    <source>
        <dbReference type="Proteomes" id="UP001056436"/>
    </source>
</evidence>
<dbReference type="AlphaFoldDB" id="A0A9P9X398"/>
<keyword evidence="2" id="KW-1185">Reference proteome</keyword>
<reference evidence="1" key="1">
    <citation type="submission" date="2019-01" db="EMBL/GenBank/DDBJ databases">
        <title>Colletotrichum abscissum LGMF1257.</title>
        <authorList>
            <person name="Baroncelli R."/>
        </authorList>
    </citation>
    <scope>NUCLEOTIDE SEQUENCE</scope>
    <source>
        <strain evidence="1">Ca142</strain>
    </source>
</reference>
<evidence type="ECO:0000313" key="1">
    <source>
        <dbReference type="EMBL" id="KAI3534306.1"/>
    </source>
</evidence>
<dbReference type="Proteomes" id="UP001056436">
    <property type="component" value="Unassembled WGS sequence"/>
</dbReference>
<dbReference type="OrthoDB" id="10449977at2759"/>
<organism evidence="1 2">
    <name type="scientific">Colletotrichum abscissum</name>
    <dbReference type="NCBI Taxonomy" id="1671311"/>
    <lineage>
        <taxon>Eukaryota</taxon>
        <taxon>Fungi</taxon>
        <taxon>Dikarya</taxon>
        <taxon>Ascomycota</taxon>
        <taxon>Pezizomycotina</taxon>
        <taxon>Sordariomycetes</taxon>
        <taxon>Hypocreomycetidae</taxon>
        <taxon>Glomerellales</taxon>
        <taxon>Glomerellaceae</taxon>
        <taxon>Colletotrichum</taxon>
        <taxon>Colletotrichum acutatum species complex</taxon>
    </lineage>
</organism>
<proteinExistence type="predicted"/>
<dbReference type="EMBL" id="SDAQ01000146">
    <property type="protein sequence ID" value="KAI3534306.1"/>
    <property type="molecule type" value="Genomic_DNA"/>
</dbReference>